<feature type="region of interest" description="Disordered" evidence="1">
    <location>
        <begin position="60"/>
        <end position="90"/>
    </location>
</feature>
<name>A0A392RQ43_9FABA</name>
<evidence type="ECO:0000313" key="2">
    <source>
        <dbReference type="EMBL" id="MCI38214.1"/>
    </source>
</evidence>
<protein>
    <submittedName>
        <fullName evidence="2">Uncharacterized protein</fullName>
    </submittedName>
</protein>
<keyword evidence="3" id="KW-1185">Reference proteome</keyword>
<dbReference type="AlphaFoldDB" id="A0A392RQ43"/>
<reference evidence="2 3" key="1">
    <citation type="journal article" date="2018" name="Front. Plant Sci.">
        <title>Red Clover (Trifolium pratense) and Zigzag Clover (T. medium) - A Picture of Genomic Similarities and Differences.</title>
        <authorList>
            <person name="Dluhosova J."/>
            <person name="Istvanek J."/>
            <person name="Nedelnik J."/>
            <person name="Repkova J."/>
        </authorList>
    </citation>
    <scope>NUCLEOTIDE SEQUENCE [LARGE SCALE GENOMIC DNA]</scope>
    <source>
        <strain evidence="3">cv. 10/8</strain>
        <tissue evidence="2">Leaf</tissue>
    </source>
</reference>
<sequence>MMSSACCNALVHNHILLSRSVILSPQPTALQFQSPSSLLLPPIRSPPPFNQLSFRRSRLSAFSDDGSGGAGGTGGDGGSGGWNSGGNESD</sequence>
<proteinExistence type="predicted"/>
<accession>A0A392RQ43</accession>
<evidence type="ECO:0000256" key="1">
    <source>
        <dbReference type="SAM" id="MobiDB-lite"/>
    </source>
</evidence>
<feature type="non-terminal residue" evidence="2">
    <location>
        <position position="90"/>
    </location>
</feature>
<dbReference type="Proteomes" id="UP000265520">
    <property type="component" value="Unassembled WGS sequence"/>
</dbReference>
<evidence type="ECO:0000313" key="3">
    <source>
        <dbReference type="Proteomes" id="UP000265520"/>
    </source>
</evidence>
<organism evidence="2 3">
    <name type="scientific">Trifolium medium</name>
    <dbReference type="NCBI Taxonomy" id="97028"/>
    <lineage>
        <taxon>Eukaryota</taxon>
        <taxon>Viridiplantae</taxon>
        <taxon>Streptophyta</taxon>
        <taxon>Embryophyta</taxon>
        <taxon>Tracheophyta</taxon>
        <taxon>Spermatophyta</taxon>
        <taxon>Magnoliopsida</taxon>
        <taxon>eudicotyledons</taxon>
        <taxon>Gunneridae</taxon>
        <taxon>Pentapetalae</taxon>
        <taxon>rosids</taxon>
        <taxon>fabids</taxon>
        <taxon>Fabales</taxon>
        <taxon>Fabaceae</taxon>
        <taxon>Papilionoideae</taxon>
        <taxon>50 kb inversion clade</taxon>
        <taxon>NPAAA clade</taxon>
        <taxon>Hologalegina</taxon>
        <taxon>IRL clade</taxon>
        <taxon>Trifolieae</taxon>
        <taxon>Trifolium</taxon>
    </lineage>
</organism>
<feature type="compositionally biased region" description="Gly residues" evidence="1">
    <location>
        <begin position="66"/>
        <end position="84"/>
    </location>
</feature>
<comment type="caution">
    <text evidence="2">The sequence shown here is derived from an EMBL/GenBank/DDBJ whole genome shotgun (WGS) entry which is preliminary data.</text>
</comment>
<dbReference type="EMBL" id="LXQA010253248">
    <property type="protein sequence ID" value="MCI38214.1"/>
    <property type="molecule type" value="Genomic_DNA"/>
</dbReference>